<dbReference type="EMBL" id="JAIWYP010000003">
    <property type="protein sequence ID" value="KAH3847186.1"/>
    <property type="molecule type" value="Genomic_DNA"/>
</dbReference>
<sequence length="53" mass="6168">MTTFYRKVPVHRDAQPNFWFHMYSSTICTLTVNLVTGATNAMIWLLSCDQNDQ</sequence>
<evidence type="ECO:0000256" key="1">
    <source>
        <dbReference type="SAM" id="Phobius"/>
    </source>
</evidence>
<evidence type="ECO:0000313" key="2">
    <source>
        <dbReference type="EMBL" id="KAH3847186.1"/>
    </source>
</evidence>
<organism evidence="2 3">
    <name type="scientific">Dreissena polymorpha</name>
    <name type="common">Zebra mussel</name>
    <name type="synonym">Mytilus polymorpha</name>
    <dbReference type="NCBI Taxonomy" id="45954"/>
    <lineage>
        <taxon>Eukaryota</taxon>
        <taxon>Metazoa</taxon>
        <taxon>Spiralia</taxon>
        <taxon>Lophotrochozoa</taxon>
        <taxon>Mollusca</taxon>
        <taxon>Bivalvia</taxon>
        <taxon>Autobranchia</taxon>
        <taxon>Heteroconchia</taxon>
        <taxon>Euheterodonta</taxon>
        <taxon>Imparidentia</taxon>
        <taxon>Neoheterodontei</taxon>
        <taxon>Myida</taxon>
        <taxon>Dreissenoidea</taxon>
        <taxon>Dreissenidae</taxon>
        <taxon>Dreissena</taxon>
    </lineage>
</organism>
<dbReference type="Proteomes" id="UP000828390">
    <property type="component" value="Unassembled WGS sequence"/>
</dbReference>
<name>A0A9D4QXD6_DREPO</name>
<proteinExistence type="predicted"/>
<keyword evidence="3" id="KW-1185">Reference proteome</keyword>
<gene>
    <name evidence="2" type="ORF">DPMN_089503</name>
</gene>
<protein>
    <submittedName>
        <fullName evidence="2">Uncharacterized protein</fullName>
    </submittedName>
</protein>
<evidence type="ECO:0000313" key="3">
    <source>
        <dbReference type="Proteomes" id="UP000828390"/>
    </source>
</evidence>
<dbReference type="AlphaFoldDB" id="A0A9D4QXD6"/>
<keyword evidence="1" id="KW-0472">Membrane</keyword>
<keyword evidence="1" id="KW-1133">Transmembrane helix</keyword>
<reference evidence="2" key="1">
    <citation type="journal article" date="2019" name="bioRxiv">
        <title>The Genome of the Zebra Mussel, Dreissena polymorpha: A Resource for Invasive Species Research.</title>
        <authorList>
            <person name="McCartney M.A."/>
            <person name="Auch B."/>
            <person name="Kono T."/>
            <person name="Mallez S."/>
            <person name="Zhang Y."/>
            <person name="Obille A."/>
            <person name="Becker A."/>
            <person name="Abrahante J.E."/>
            <person name="Garbe J."/>
            <person name="Badalamenti J.P."/>
            <person name="Herman A."/>
            <person name="Mangelson H."/>
            <person name="Liachko I."/>
            <person name="Sullivan S."/>
            <person name="Sone E.D."/>
            <person name="Koren S."/>
            <person name="Silverstein K.A.T."/>
            <person name="Beckman K.B."/>
            <person name="Gohl D.M."/>
        </authorList>
    </citation>
    <scope>NUCLEOTIDE SEQUENCE</scope>
    <source>
        <strain evidence="2">Duluth1</strain>
        <tissue evidence="2">Whole animal</tissue>
    </source>
</reference>
<comment type="caution">
    <text evidence="2">The sequence shown here is derived from an EMBL/GenBank/DDBJ whole genome shotgun (WGS) entry which is preliminary data.</text>
</comment>
<feature type="transmembrane region" description="Helical" evidence="1">
    <location>
        <begin position="20"/>
        <end position="46"/>
    </location>
</feature>
<keyword evidence="1" id="KW-0812">Transmembrane</keyword>
<reference evidence="2" key="2">
    <citation type="submission" date="2020-11" db="EMBL/GenBank/DDBJ databases">
        <authorList>
            <person name="McCartney M.A."/>
            <person name="Auch B."/>
            <person name="Kono T."/>
            <person name="Mallez S."/>
            <person name="Becker A."/>
            <person name="Gohl D.M."/>
            <person name="Silverstein K.A.T."/>
            <person name="Koren S."/>
            <person name="Bechman K.B."/>
            <person name="Herman A."/>
            <person name="Abrahante J.E."/>
            <person name="Garbe J."/>
        </authorList>
    </citation>
    <scope>NUCLEOTIDE SEQUENCE</scope>
    <source>
        <strain evidence="2">Duluth1</strain>
        <tissue evidence="2">Whole animal</tissue>
    </source>
</reference>
<accession>A0A9D4QXD6</accession>